<evidence type="ECO:0000313" key="2">
    <source>
        <dbReference type="EMBL" id="MCP1109144.1"/>
    </source>
</evidence>
<dbReference type="Pfam" id="PF13614">
    <property type="entry name" value="AAA_31"/>
    <property type="match status" value="1"/>
</dbReference>
<dbReference type="PIRSF" id="PIRSF009320">
    <property type="entry name" value="Nuc_binding_HP_1000"/>
    <property type="match status" value="1"/>
</dbReference>
<dbReference type="InterPro" id="IPR027417">
    <property type="entry name" value="P-loop_NTPase"/>
</dbReference>
<name>A0ABT1EF79_9FIRM</name>
<dbReference type="InterPro" id="IPR025669">
    <property type="entry name" value="AAA_dom"/>
</dbReference>
<keyword evidence="3" id="KW-1185">Reference proteome</keyword>
<accession>A0ABT1EF79</accession>
<dbReference type="Gene3D" id="3.40.50.300">
    <property type="entry name" value="P-loop containing nucleotide triphosphate hydrolases"/>
    <property type="match status" value="1"/>
</dbReference>
<comment type="caution">
    <text evidence="2">The sequence shown here is derived from an EMBL/GenBank/DDBJ whole genome shotgun (WGS) entry which is preliminary data.</text>
</comment>
<dbReference type="InterPro" id="IPR050678">
    <property type="entry name" value="DNA_Partitioning_ATPase"/>
</dbReference>
<evidence type="ECO:0000313" key="3">
    <source>
        <dbReference type="Proteomes" id="UP001523565"/>
    </source>
</evidence>
<proteinExistence type="predicted"/>
<feature type="domain" description="AAA" evidence="1">
    <location>
        <begin position="2"/>
        <end position="174"/>
    </location>
</feature>
<dbReference type="SUPFAM" id="SSF52540">
    <property type="entry name" value="P-loop containing nucleoside triphosphate hydrolases"/>
    <property type="match status" value="1"/>
</dbReference>
<dbReference type="PANTHER" id="PTHR13696:SF99">
    <property type="entry name" value="COBYRINIC ACID AC-DIAMIDE SYNTHASE"/>
    <property type="match status" value="1"/>
</dbReference>
<dbReference type="EMBL" id="JAMZFV010000002">
    <property type="protein sequence ID" value="MCP1109144.1"/>
    <property type="molecule type" value="Genomic_DNA"/>
</dbReference>
<dbReference type="Proteomes" id="UP001523565">
    <property type="component" value="Unassembled WGS sequence"/>
</dbReference>
<dbReference type="CDD" id="cd02042">
    <property type="entry name" value="ParAB_family"/>
    <property type="match status" value="1"/>
</dbReference>
<reference evidence="2 3" key="1">
    <citation type="journal article" date="2022" name="Genome Biol. Evol.">
        <title>Host diet, physiology and behaviors set the stage for Lachnospiraceae cladogenesis.</title>
        <authorList>
            <person name="Vera-Ponce De Leon A."/>
            <person name="Schneider M."/>
            <person name="Jahnes B.C."/>
            <person name="Sadowski V."/>
            <person name="Camuy-Velez L.A."/>
            <person name="Duan J."/>
            <person name="Sabree Z.L."/>
        </authorList>
    </citation>
    <scope>NUCLEOTIDE SEQUENCE [LARGE SCALE GENOMIC DNA]</scope>
    <source>
        <strain evidence="2 3">PAL227</strain>
    </source>
</reference>
<evidence type="ECO:0000259" key="1">
    <source>
        <dbReference type="Pfam" id="PF13614"/>
    </source>
</evidence>
<gene>
    <name evidence="2" type="ORF">NK118_02655</name>
</gene>
<dbReference type="RefSeq" id="WP_262068050.1">
    <property type="nucleotide sequence ID" value="NZ_JAMXOC010000002.1"/>
</dbReference>
<sequence length="255" mass="27942">MAKVIVLTNQKGGVGKTTSSAALVVGLKKSGERVLAIDLDPQGNLGFSLGVNIEEGYTMYEVLKGDISLQEAIRHTEYYGDVITSNILLSEMELSLKGEERNLILKNMLDEVADNYDFIVIDTPPALNILTLNAYTAADELIIPMAAEILSLVGLMQLKETIQGVQDSLNPELRVLGILMTKYFKQTNLSKDVLEMVKTVAEKIGTEVFDTKISNSVVVAEAPAHGVSIFDYSPKSKPAYDYQLFVAETMEKICN</sequence>
<dbReference type="PANTHER" id="PTHR13696">
    <property type="entry name" value="P-LOOP CONTAINING NUCLEOSIDE TRIPHOSPHATE HYDROLASE"/>
    <property type="match status" value="1"/>
</dbReference>
<organism evidence="2 3">
    <name type="scientific">Ohessyouella blattaphilus</name>
    <dbReference type="NCBI Taxonomy" id="2949333"/>
    <lineage>
        <taxon>Bacteria</taxon>
        <taxon>Bacillati</taxon>
        <taxon>Bacillota</taxon>
        <taxon>Clostridia</taxon>
        <taxon>Lachnospirales</taxon>
        <taxon>Lachnospiraceae</taxon>
        <taxon>Ohessyouella</taxon>
    </lineage>
</organism>
<protein>
    <submittedName>
        <fullName evidence="2">ParA family protein</fullName>
    </submittedName>
</protein>